<dbReference type="Gene3D" id="2.40.30.100">
    <property type="entry name" value="AF2212/PG0164-like"/>
    <property type="match status" value="1"/>
</dbReference>
<sequence length="136" mass="14149">MKSQKNPHVAVTIDGATARLRVARMGGEIMIGLSKASQSELGVQGGDVVEATIAVDTAERTVDVPPELAEALESAGLRAQFDALAPSRRKEAARQVAEAKAEATKQRRVAKIVAGSLTETAFAPGRQLSPNTCGLG</sequence>
<dbReference type="InterPro" id="IPR037079">
    <property type="entry name" value="AF2212/PG0164-like_sf"/>
</dbReference>
<reference evidence="2" key="1">
    <citation type="submission" date="2016-10" db="EMBL/GenBank/DDBJ databases">
        <authorList>
            <person name="Varghese N."/>
            <person name="Submissions S."/>
        </authorList>
    </citation>
    <scope>NUCLEOTIDE SEQUENCE [LARGE SCALE GENOMIC DNA]</scope>
    <source>
        <strain evidence="2">DSM 21368</strain>
    </source>
</reference>
<dbReference type="Proteomes" id="UP000199220">
    <property type="component" value="Unassembled WGS sequence"/>
</dbReference>
<keyword evidence="2" id="KW-1185">Reference proteome</keyword>
<dbReference type="Pfam" id="PF08922">
    <property type="entry name" value="DUF1905"/>
    <property type="match status" value="1"/>
</dbReference>
<accession>A0A1H5MZU8</accession>
<proteinExistence type="predicted"/>
<dbReference type="Pfam" id="PF13376">
    <property type="entry name" value="OmdA"/>
    <property type="match status" value="1"/>
</dbReference>
<dbReference type="EMBL" id="FNTX01000002">
    <property type="protein sequence ID" value="SEE94855.1"/>
    <property type="molecule type" value="Genomic_DNA"/>
</dbReference>
<name>A0A1H5MZU8_9MICO</name>
<gene>
    <name evidence="1" type="ORF">SAMN04488554_3797</name>
</gene>
<evidence type="ECO:0000313" key="2">
    <source>
        <dbReference type="Proteomes" id="UP000199220"/>
    </source>
</evidence>
<dbReference type="AlphaFoldDB" id="A0A1H5MZU8"/>
<protein>
    <submittedName>
        <fullName evidence="1">Uncharacterized protein</fullName>
    </submittedName>
</protein>
<dbReference type="SUPFAM" id="SSF141694">
    <property type="entry name" value="AF2212/PG0164-like"/>
    <property type="match status" value="1"/>
</dbReference>
<dbReference type="InterPro" id="IPR015018">
    <property type="entry name" value="DUF1905"/>
</dbReference>
<organism evidence="1 2">
    <name type="scientific">Ruania alba</name>
    <dbReference type="NCBI Taxonomy" id="648782"/>
    <lineage>
        <taxon>Bacteria</taxon>
        <taxon>Bacillati</taxon>
        <taxon>Actinomycetota</taxon>
        <taxon>Actinomycetes</taxon>
        <taxon>Micrococcales</taxon>
        <taxon>Ruaniaceae</taxon>
        <taxon>Ruania</taxon>
    </lineage>
</organism>
<dbReference type="RefSeq" id="WP_245708943.1">
    <property type="nucleotide sequence ID" value="NZ_FNTX01000002.1"/>
</dbReference>
<evidence type="ECO:0000313" key="1">
    <source>
        <dbReference type="EMBL" id="SEE94855.1"/>
    </source>
</evidence>